<sequence>MAKPKTKERSKVLGMRSLRTNKCRLAGSSSRNSKQAPASKPCPNAEETTEDPAKVEKKFVAAPFDVTPKKRNATSFLDRLRNSSTGTLLNSPKSSGGGSSGKVVTVNKGKEERIVLAGYFSCPLCSSEGYREIRSTLSYLEGTGTFWFSKFHHWPSLLDF</sequence>
<feature type="compositionally biased region" description="Basic and acidic residues" evidence="1">
    <location>
        <begin position="1"/>
        <end position="11"/>
    </location>
</feature>
<proteinExistence type="predicted"/>
<dbReference type="Proteomes" id="UP000775213">
    <property type="component" value="Unassembled WGS sequence"/>
</dbReference>
<dbReference type="EMBL" id="JAGFBR010000019">
    <property type="protein sequence ID" value="KAH0448047.1"/>
    <property type="molecule type" value="Genomic_DNA"/>
</dbReference>
<accession>A0AAV7FVX1</accession>
<protein>
    <submittedName>
        <fullName evidence="2">Uncharacterized protein</fullName>
    </submittedName>
</protein>
<feature type="region of interest" description="Disordered" evidence="1">
    <location>
        <begin position="83"/>
        <end position="104"/>
    </location>
</feature>
<dbReference type="AlphaFoldDB" id="A0AAV7FVX1"/>
<gene>
    <name evidence="2" type="ORF">IEQ34_021847</name>
</gene>
<keyword evidence="3" id="KW-1185">Reference proteome</keyword>
<feature type="region of interest" description="Disordered" evidence="1">
    <location>
        <begin position="1"/>
        <end position="54"/>
    </location>
</feature>
<evidence type="ECO:0000313" key="3">
    <source>
        <dbReference type="Proteomes" id="UP000775213"/>
    </source>
</evidence>
<comment type="caution">
    <text evidence="2">The sequence shown here is derived from an EMBL/GenBank/DDBJ whole genome shotgun (WGS) entry which is preliminary data.</text>
</comment>
<name>A0AAV7FVX1_DENCH</name>
<evidence type="ECO:0000313" key="2">
    <source>
        <dbReference type="EMBL" id="KAH0448047.1"/>
    </source>
</evidence>
<feature type="compositionally biased region" description="Polar residues" evidence="1">
    <location>
        <begin position="27"/>
        <end position="36"/>
    </location>
</feature>
<reference evidence="2 3" key="1">
    <citation type="journal article" date="2021" name="Hortic Res">
        <title>Chromosome-scale assembly of the Dendrobium chrysotoxum genome enhances the understanding of orchid evolution.</title>
        <authorList>
            <person name="Zhang Y."/>
            <person name="Zhang G.Q."/>
            <person name="Zhang D."/>
            <person name="Liu X.D."/>
            <person name="Xu X.Y."/>
            <person name="Sun W.H."/>
            <person name="Yu X."/>
            <person name="Zhu X."/>
            <person name="Wang Z.W."/>
            <person name="Zhao X."/>
            <person name="Zhong W.Y."/>
            <person name="Chen H."/>
            <person name="Yin W.L."/>
            <person name="Huang T."/>
            <person name="Niu S.C."/>
            <person name="Liu Z.J."/>
        </authorList>
    </citation>
    <scope>NUCLEOTIDE SEQUENCE [LARGE SCALE GENOMIC DNA]</scope>
    <source>
        <strain evidence="2">Lindl</strain>
    </source>
</reference>
<evidence type="ECO:0000256" key="1">
    <source>
        <dbReference type="SAM" id="MobiDB-lite"/>
    </source>
</evidence>
<organism evidence="2 3">
    <name type="scientific">Dendrobium chrysotoxum</name>
    <name type="common">Orchid</name>
    <dbReference type="NCBI Taxonomy" id="161865"/>
    <lineage>
        <taxon>Eukaryota</taxon>
        <taxon>Viridiplantae</taxon>
        <taxon>Streptophyta</taxon>
        <taxon>Embryophyta</taxon>
        <taxon>Tracheophyta</taxon>
        <taxon>Spermatophyta</taxon>
        <taxon>Magnoliopsida</taxon>
        <taxon>Liliopsida</taxon>
        <taxon>Asparagales</taxon>
        <taxon>Orchidaceae</taxon>
        <taxon>Epidendroideae</taxon>
        <taxon>Malaxideae</taxon>
        <taxon>Dendrobiinae</taxon>
        <taxon>Dendrobium</taxon>
    </lineage>
</organism>